<dbReference type="Gene3D" id="3.40.50.150">
    <property type="entry name" value="Vaccinia Virus protein VP39"/>
    <property type="match status" value="1"/>
</dbReference>
<accession>A0ABP8MSV6</accession>
<dbReference type="PROSITE" id="PS51682">
    <property type="entry name" value="SAM_OMT_I"/>
    <property type="match status" value="1"/>
</dbReference>
<comment type="caution">
    <text evidence="4">The sequence shown here is derived from an EMBL/GenBank/DDBJ whole genome shotgun (WGS) entry which is preliminary data.</text>
</comment>
<dbReference type="InterPro" id="IPR029063">
    <property type="entry name" value="SAM-dependent_MTases_sf"/>
</dbReference>
<keyword evidence="3" id="KW-0949">S-adenosyl-L-methionine</keyword>
<name>A0ABP8MSV6_9BACT</name>
<gene>
    <name evidence="4" type="ORF">GCM10023092_19230</name>
</gene>
<protein>
    <submittedName>
        <fullName evidence="4">O-methyltransferase</fullName>
    </submittedName>
</protein>
<evidence type="ECO:0000256" key="3">
    <source>
        <dbReference type="ARBA" id="ARBA00022691"/>
    </source>
</evidence>
<evidence type="ECO:0000256" key="1">
    <source>
        <dbReference type="ARBA" id="ARBA00022603"/>
    </source>
</evidence>
<dbReference type="SUPFAM" id="SSF53335">
    <property type="entry name" value="S-adenosyl-L-methionine-dependent methyltransferases"/>
    <property type="match status" value="1"/>
</dbReference>
<dbReference type="CDD" id="cd02440">
    <property type="entry name" value="AdoMet_MTases"/>
    <property type="match status" value="1"/>
</dbReference>
<dbReference type="PANTHER" id="PTHR10509:SF14">
    <property type="entry name" value="CAFFEOYL-COA O-METHYLTRANSFERASE 3-RELATED"/>
    <property type="match status" value="1"/>
</dbReference>
<evidence type="ECO:0000313" key="4">
    <source>
        <dbReference type="EMBL" id="GAA4455485.1"/>
    </source>
</evidence>
<keyword evidence="1" id="KW-0489">Methyltransferase</keyword>
<keyword evidence="5" id="KW-1185">Reference proteome</keyword>
<dbReference type="RefSeq" id="WP_344826035.1">
    <property type="nucleotide sequence ID" value="NZ_BAABEZ010000022.1"/>
</dbReference>
<evidence type="ECO:0000313" key="5">
    <source>
        <dbReference type="Proteomes" id="UP001501410"/>
    </source>
</evidence>
<proteinExistence type="predicted"/>
<dbReference type="Proteomes" id="UP001501410">
    <property type="component" value="Unassembled WGS sequence"/>
</dbReference>
<sequence>MTTELFDVSLNRYAEQMSSDQLPVLAALERETHMRHTQSVMISGNLQGQLLQLISHLCRPRRVLEIGTYTGYSALCLAQGLTEDGVLHTVEMDDEKCEIVEKYIAEAGMEGKIVTHFGDARQIVRELDESWDIVFIDADKPSYGLYFDLVIEKMKSGGVIIADNVLFEGKVLLPEEKQGKNEKAMHLFNQKLKNDDRVAQVMLPIRDGISVIRKL</sequence>
<dbReference type="InterPro" id="IPR002935">
    <property type="entry name" value="SAM_O-MeTrfase"/>
</dbReference>
<dbReference type="InterPro" id="IPR050362">
    <property type="entry name" value="Cation-dep_OMT"/>
</dbReference>
<reference evidence="5" key="1">
    <citation type="journal article" date="2019" name="Int. J. Syst. Evol. Microbiol.">
        <title>The Global Catalogue of Microorganisms (GCM) 10K type strain sequencing project: providing services to taxonomists for standard genome sequencing and annotation.</title>
        <authorList>
            <consortium name="The Broad Institute Genomics Platform"/>
            <consortium name="The Broad Institute Genome Sequencing Center for Infectious Disease"/>
            <person name="Wu L."/>
            <person name="Ma J."/>
        </authorList>
    </citation>
    <scope>NUCLEOTIDE SEQUENCE [LARGE SCALE GENOMIC DNA]</scope>
    <source>
        <strain evidence="5">JCM 31921</strain>
    </source>
</reference>
<dbReference type="Pfam" id="PF01596">
    <property type="entry name" value="Methyltransf_3"/>
    <property type="match status" value="1"/>
</dbReference>
<dbReference type="PANTHER" id="PTHR10509">
    <property type="entry name" value="O-METHYLTRANSFERASE-RELATED"/>
    <property type="match status" value="1"/>
</dbReference>
<dbReference type="EMBL" id="BAABEZ010000022">
    <property type="protein sequence ID" value="GAA4455485.1"/>
    <property type="molecule type" value="Genomic_DNA"/>
</dbReference>
<evidence type="ECO:0000256" key="2">
    <source>
        <dbReference type="ARBA" id="ARBA00022679"/>
    </source>
</evidence>
<keyword evidence="2" id="KW-0808">Transferase</keyword>
<organism evidence="4 5">
    <name type="scientific">Rurimicrobium arvi</name>
    <dbReference type="NCBI Taxonomy" id="2049916"/>
    <lineage>
        <taxon>Bacteria</taxon>
        <taxon>Pseudomonadati</taxon>
        <taxon>Bacteroidota</taxon>
        <taxon>Chitinophagia</taxon>
        <taxon>Chitinophagales</taxon>
        <taxon>Chitinophagaceae</taxon>
        <taxon>Rurimicrobium</taxon>
    </lineage>
</organism>